<dbReference type="Proteomes" id="UP001596025">
    <property type="component" value="Unassembled WGS sequence"/>
</dbReference>
<comment type="subcellular location">
    <subcellularLocation>
        <location evidence="1">Membrane</location>
    </subcellularLocation>
</comment>
<dbReference type="InterPro" id="IPR036286">
    <property type="entry name" value="LexA/Signal_pep-like_sf"/>
</dbReference>
<dbReference type="InterPro" id="IPR019533">
    <property type="entry name" value="Peptidase_S26"/>
</dbReference>
<evidence type="ECO:0000256" key="5">
    <source>
        <dbReference type="NCBIfam" id="TIGR02228"/>
    </source>
</evidence>
<dbReference type="RefSeq" id="WP_387993562.1">
    <property type="nucleotide sequence ID" value="NZ_JBHSGR010000030.1"/>
</dbReference>
<evidence type="ECO:0000256" key="3">
    <source>
        <dbReference type="ARBA" id="ARBA00022989"/>
    </source>
</evidence>
<keyword evidence="8" id="KW-1185">Reference proteome</keyword>
<comment type="caution">
    <text evidence="7">The sequence shown here is derived from an EMBL/GenBank/DDBJ whole genome shotgun (WGS) entry which is preliminary data.</text>
</comment>
<gene>
    <name evidence="7" type="ORF">ACFO3M_20920</name>
</gene>
<accession>A0ABV9LPH3</accession>
<sequence length="245" mass="24560">MPTPAPASPTAARAPVVRRLRQAVAWVLGLVLLAGTGSALAVAVYPVVTGGQALAVLTGSMRPGLPVGAMVFTRPVDPADLAVGDVVTFQRTPDAPELVTHRVVAVDDQGGTPVLVTQGDANDAPDLDPVPADAVRGELWFSVPGLGRAAAVLHSPKGVGLLVVLVCGVLAAAPGRPSAEDTVAPSPGAGEVDADSARTVVMAPVDVALLDDPTMAGWAAAHPSLPLPVRPVRLAGPPAPPLPRA</sequence>
<dbReference type="NCBIfam" id="TIGR02228">
    <property type="entry name" value="sigpep_I_arch"/>
    <property type="match status" value="1"/>
</dbReference>
<dbReference type="CDD" id="cd06530">
    <property type="entry name" value="S26_SPase_I"/>
    <property type="match status" value="1"/>
</dbReference>
<dbReference type="InterPro" id="IPR001733">
    <property type="entry name" value="Peptidase_S26B"/>
</dbReference>
<organism evidence="7 8">
    <name type="scientific">Geodermatophilus arenarius</name>
    <dbReference type="NCBI Taxonomy" id="1137990"/>
    <lineage>
        <taxon>Bacteria</taxon>
        <taxon>Bacillati</taxon>
        <taxon>Actinomycetota</taxon>
        <taxon>Actinomycetes</taxon>
        <taxon>Geodermatophilales</taxon>
        <taxon>Geodermatophilaceae</taxon>
        <taxon>Geodermatophilus</taxon>
    </lineage>
</organism>
<dbReference type="SUPFAM" id="SSF51306">
    <property type="entry name" value="LexA/Signal peptidase"/>
    <property type="match status" value="1"/>
</dbReference>
<reference evidence="8" key="1">
    <citation type="journal article" date="2019" name="Int. J. Syst. Evol. Microbiol.">
        <title>The Global Catalogue of Microorganisms (GCM) 10K type strain sequencing project: providing services to taxonomists for standard genome sequencing and annotation.</title>
        <authorList>
            <consortium name="The Broad Institute Genomics Platform"/>
            <consortium name="The Broad Institute Genome Sequencing Center for Infectious Disease"/>
            <person name="Wu L."/>
            <person name="Ma J."/>
        </authorList>
    </citation>
    <scope>NUCLEOTIDE SEQUENCE [LARGE SCALE GENOMIC DNA]</scope>
    <source>
        <strain evidence="8">CCUG 62763</strain>
    </source>
</reference>
<protein>
    <recommendedName>
        <fullName evidence="5">Signal peptidase I</fullName>
        <ecNumber evidence="5">3.4.21.89</ecNumber>
    </recommendedName>
</protein>
<dbReference type="EMBL" id="JBHSGR010000030">
    <property type="protein sequence ID" value="MFC4695877.1"/>
    <property type="molecule type" value="Genomic_DNA"/>
</dbReference>
<evidence type="ECO:0000256" key="2">
    <source>
        <dbReference type="ARBA" id="ARBA00022692"/>
    </source>
</evidence>
<evidence type="ECO:0000313" key="7">
    <source>
        <dbReference type="EMBL" id="MFC4695877.1"/>
    </source>
</evidence>
<name>A0ABV9LPH3_9ACTN</name>
<keyword evidence="4 6" id="KW-0472">Membrane</keyword>
<keyword evidence="3 6" id="KW-1133">Transmembrane helix</keyword>
<proteinExistence type="predicted"/>
<feature type="transmembrane region" description="Helical" evidence="6">
    <location>
        <begin position="23"/>
        <end position="48"/>
    </location>
</feature>
<evidence type="ECO:0000256" key="6">
    <source>
        <dbReference type="SAM" id="Phobius"/>
    </source>
</evidence>
<keyword evidence="2 6" id="KW-0812">Transmembrane</keyword>
<keyword evidence="7" id="KW-0378">Hydrolase</keyword>
<dbReference type="EC" id="3.4.21.89" evidence="5"/>
<evidence type="ECO:0000256" key="4">
    <source>
        <dbReference type="ARBA" id="ARBA00023136"/>
    </source>
</evidence>
<evidence type="ECO:0000313" key="8">
    <source>
        <dbReference type="Proteomes" id="UP001596025"/>
    </source>
</evidence>
<dbReference type="GO" id="GO:0009003">
    <property type="term" value="F:signal peptidase activity"/>
    <property type="evidence" value="ECO:0007669"/>
    <property type="project" value="UniProtKB-EC"/>
</dbReference>
<evidence type="ECO:0000256" key="1">
    <source>
        <dbReference type="ARBA" id="ARBA00004370"/>
    </source>
</evidence>